<dbReference type="RefSeq" id="WP_163967190.1">
    <property type="nucleotide sequence ID" value="NZ_JAAIVB010000069.1"/>
</dbReference>
<dbReference type="AlphaFoldDB" id="A0A6B3SS75"/>
<evidence type="ECO:0000313" key="2">
    <source>
        <dbReference type="EMBL" id="NEX63368.1"/>
    </source>
</evidence>
<evidence type="ECO:0000313" key="3">
    <source>
        <dbReference type="Proteomes" id="UP000482155"/>
    </source>
</evidence>
<reference evidence="2 3" key="1">
    <citation type="submission" date="2020-02" db="EMBL/GenBank/DDBJ databases">
        <authorList>
            <person name="Kim M.K."/>
        </authorList>
    </citation>
    <scope>NUCLEOTIDE SEQUENCE [LARGE SCALE GENOMIC DNA]</scope>
    <source>
        <strain evidence="2 3">17J57-3</strain>
    </source>
</reference>
<gene>
    <name evidence="2" type="ORF">G3574_20010</name>
</gene>
<sequence length="172" mass="17700">MKKSKVLVLAALMAAVAVSSVARAESFSETMSNLDAQSAILKKRSEVNALRQQLAAGTTMTGLPRVVSAFGVENAMVAKLSMPDGSVRVFRENQWVSDSLKIVAITGGGVTVAIKNQKETIPLAFAVNAPGAAGMPGLPGAPMGANGAATVPEALLPPLPRLDMPRPTPAKP</sequence>
<dbReference type="EMBL" id="JAAIVB010000069">
    <property type="protein sequence ID" value="NEX63368.1"/>
    <property type="molecule type" value="Genomic_DNA"/>
</dbReference>
<feature type="signal peptide" evidence="1">
    <location>
        <begin position="1"/>
        <end position="24"/>
    </location>
</feature>
<evidence type="ECO:0000256" key="1">
    <source>
        <dbReference type="SAM" id="SignalP"/>
    </source>
</evidence>
<accession>A0A6B3SS75</accession>
<keyword evidence="3" id="KW-1185">Reference proteome</keyword>
<name>A0A6B3SS75_9BURK</name>
<proteinExistence type="predicted"/>
<evidence type="ECO:0008006" key="4">
    <source>
        <dbReference type="Google" id="ProtNLM"/>
    </source>
</evidence>
<comment type="caution">
    <text evidence="2">The sequence shown here is derived from an EMBL/GenBank/DDBJ whole genome shotgun (WGS) entry which is preliminary data.</text>
</comment>
<protein>
    <recommendedName>
        <fullName evidence="4">Type IV pilus biogenesis protein PilP</fullName>
    </recommendedName>
</protein>
<organism evidence="2 3">
    <name type="scientific">Noviherbaspirillum galbum</name>
    <dbReference type="NCBI Taxonomy" id="2709383"/>
    <lineage>
        <taxon>Bacteria</taxon>
        <taxon>Pseudomonadati</taxon>
        <taxon>Pseudomonadota</taxon>
        <taxon>Betaproteobacteria</taxon>
        <taxon>Burkholderiales</taxon>
        <taxon>Oxalobacteraceae</taxon>
        <taxon>Noviherbaspirillum</taxon>
    </lineage>
</organism>
<keyword evidence="1" id="KW-0732">Signal</keyword>
<dbReference type="Proteomes" id="UP000482155">
    <property type="component" value="Unassembled WGS sequence"/>
</dbReference>
<feature type="chain" id="PRO_5025374395" description="Type IV pilus biogenesis protein PilP" evidence="1">
    <location>
        <begin position="25"/>
        <end position="172"/>
    </location>
</feature>